<dbReference type="EMBL" id="SNYM01000003">
    <property type="protein sequence ID" value="TDQ49947.1"/>
    <property type="molecule type" value="Genomic_DNA"/>
</dbReference>
<dbReference type="Proteomes" id="UP000295375">
    <property type="component" value="Unassembled WGS sequence"/>
</dbReference>
<evidence type="ECO:0000313" key="3">
    <source>
        <dbReference type="EMBL" id="TDQ49947.1"/>
    </source>
</evidence>
<dbReference type="PANTHER" id="PTHR38834">
    <property type="entry name" value="PERIPLASMIC SUBSTRATE BINDING PROTEIN FAMILY 3"/>
    <property type="match status" value="1"/>
</dbReference>
<protein>
    <submittedName>
        <fullName evidence="3">Amino acid ABC transporter substrate-binding protein (PAAT family)</fullName>
    </submittedName>
</protein>
<keyword evidence="1" id="KW-0732">Signal</keyword>
<dbReference type="PANTHER" id="PTHR38834:SF3">
    <property type="entry name" value="SOLUTE-BINDING PROTEIN FAMILY 3_N-TERMINAL DOMAIN-CONTAINING PROTEIN"/>
    <property type="match status" value="1"/>
</dbReference>
<name>A0A4V3D807_9GAMM</name>
<evidence type="ECO:0000259" key="2">
    <source>
        <dbReference type="SMART" id="SM00062"/>
    </source>
</evidence>
<evidence type="ECO:0000256" key="1">
    <source>
        <dbReference type="SAM" id="SignalP"/>
    </source>
</evidence>
<reference evidence="3 4" key="1">
    <citation type="submission" date="2019-03" db="EMBL/GenBank/DDBJ databases">
        <title>Genomic Encyclopedia of Type Strains, Phase IV (KMG-IV): sequencing the most valuable type-strain genomes for metagenomic binning, comparative biology and taxonomic classification.</title>
        <authorList>
            <person name="Goeker M."/>
        </authorList>
    </citation>
    <scope>NUCLEOTIDE SEQUENCE [LARGE SCALE GENOMIC DNA]</scope>
    <source>
        <strain evidence="3 4">DSM 103792</strain>
    </source>
</reference>
<dbReference type="Gene3D" id="3.40.190.10">
    <property type="entry name" value="Periplasmic binding protein-like II"/>
    <property type="match status" value="2"/>
</dbReference>
<feature type="domain" description="Solute-binding protein family 3/N-terminal" evidence="2">
    <location>
        <begin position="27"/>
        <end position="250"/>
    </location>
</feature>
<comment type="caution">
    <text evidence="3">The sequence shown here is derived from an EMBL/GenBank/DDBJ whole genome shotgun (WGS) entry which is preliminary data.</text>
</comment>
<dbReference type="InterPro" id="IPR001638">
    <property type="entry name" value="Solute-binding_3/MltF_N"/>
</dbReference>
<evidence type="ECO:0000313" key="4">
    <source>
        <dbReference type="Proteomes" id="UP000295375"/>
    </source>
</evidence>
<dbReference type="SUPFAM" id="SSF53850">
    <property type="entry name" value="Periplasmic binding protein-like II"/>
    <property type="match status" value="1"/>
</dbReference>
<dbReference type="RefSeq" id="WP_157591279.1">
    <property type="nucleotide sequence ID" value="NZ_CP037953.1"/>
</dbReference>
<keyword evidence="4" id="KW-1185">Reference proteome</keyword>
<dbReference type="Pfam" id="PF00497">
    <property type="entry name" value="SBP_bac_3"/>
    <property type="match status" value="1"/>
</dbReference>
<dbReference type="AlphaFoldDB" id="A0A4V3D807"/>
<accession>A0A4V3D807</accession>
<feature type="chain" id="PRO_5020362061" evidence="1">
    <location>
        <begin position="22"/>
        <end position="250"/>
    </location>
</feature>
<sequence length="250" mass="28242">MTWFRALRFCLPFFHIAAVWANAPEPVLLVTESEPPLQYEQDGEIQGVAASVVKAIFRRAKLTPEIQMLPWARAYRQASQQANVGIFSIARIPQRESSFHWIGPIVPYRWSVFRLKSRSDIHLQNLADLHQFQVGVVLGDVAHHYLLSKGFRAFPEGNLNTSATAEIVLNKLRAGRVELMLMSELSCQTPEWHCQHFSQALELPEMGNGLYLAFRKDSDPKLMQTLDAAFATMVKDGTLNQLQQALPSSP</sequence>
<dbReference type="SMART" id="SM00062">
    <property type="entry name" value="PBPb"/>
    <property type="match status" value="1"/>
</dbReference>
<gene>
    <name evidence="3" type="ORF">EV696_103322</name>
</gene>
<organism evidence="3 4">
    <name type="scientific">Permianibacter aggregans</name>
    <dbReference type="NCBI Taxonomy" id="1510150"/>
    <lineage>
        <taxon>Bacteria</taxon>
        <taxon>Pseudomonadati</taxon>
        <taxon>Pseudomonadota</taxon>
        <taxon>Gammaproteobacteria</taxon>
        <taxon>Pseudomonadales</taxon>
        <taxon>Pseudomonadaceae</taxon>
        <taxon>Permianibacter</taxon>
    </lineage>
</organism>
<feature type="signal peptide" evidence="1">
    <location>
        <begin position="1"/>
        <end position="21"/>
    </location>
</feature>
<proteinExistence type="predicted"/>